<feature type="compositionally biased region" description="Basic and acidic residues" evidence="1">
    <location>
        <begin position="18"/>
        <end position="29"/>
    </location>
</feature>
<comment type="caution">
    <text evidence="2">The sequence shown here is derived from an EMBL/GenBank/DDBJ whole genome shotgun (WGS) entry which is preliminary data.</text>
</comment>
<protein>
    <submittedName>
        <fullName evidence="2">Uncharacterized protein</fullName>
    </submittedName>
</protein>
<organism evidence="2 3">
    <name type="scientific">Sporothrix epigloea</name>
    <dbReference type="NCBI Taxonomy" id="1892477"/>
    <lineage>
        <taxon>Eukaryota</taxon>
        <taxon>Fungi</taxon>
        <taxon>Dikarya</taxon>
        <taxon>Ascomycota</taxon>
        <taxon>Pezizomycotina</taxon>
        <taxon>Sordariomycetes</taxon>
        <taxon>Sordariomycetidae</taxon>
        <taxon>Ophiostomatales</taxon>
        <taxon>Ophiostomataceae</taxon>
        <taxon>Sporothrix</taxon>
    </lineage>
</organism>
<accession>A0ABP0E331</accession>
<dbReference type="EMBL" id="CAWUOM010000162">
    <property type="protein sequence ID" value="CAK7274303.1"/>
    <property type="molecule type" value="Genomic_DNA"/>
</dbReference>
<sequence length="129" mass="13988">MQLPGLESQSNPLPTTFAKKEAGTLDADTHGTLQTAPVTSTPPQTLLPRPHTRDSAHDLADENSQHKRALRARRALSKGSRATARAYRSKAREFEDFFISRNFGDGATATETKLLCFLGEAVANRPLGG</sequence>
<evidence type="ECO:0000313" key="3">
    <source>
        <dbReference type="Proteomes" id="UP001642501"/>
    </source>
</evidence>
<keyword evidence="3" id="KW-1185">Reference proteome</keyword>
<name>A0ABP0E331_9PEZI</name>
<reference evidence="2 3" key="1">
    <citation type="submission" date="2024-01" db="EMBL/GenBank/DDBJ databases">
        <authorList>
            <person name="Allen C."/>
            <person name="Tagirdzhanova G."/>
        </authorList>
    </citation>
    <scope>NUCLEOTIDE SEQUENCE [LARGE SCALE GENOMIC DNA]</scope>
    <source>
        <strain evidence="2 3">CBS 573.63</strain>
    </source>
</reference>
<evidence type="ECO:0000313" key="2">
    <source>
        <dbReference type="EMBL" id="CAK7274303.1"/>
    </source>
</evidence>
<gene>
    <name evidence="2" type="ORF">SEPCBS57363_006095</name>
</gene>
<feature type="compositionally biased region" description="Basic residues" evidence="1">
    <location>
        <begin position="66"/>
        <end position="76"/>
    </location>
</feature>
<feature type="region of interest" description="Disordered" evidence="1">
    <location>
        <begin position="1"/>
        <end position="85"/>
    </location>
</feature>
<dbReference type="Proteomes" id="UP001642501">
    <property type="component" value="Unassembled WGS sequence"/>
</dbReference>
<proteinExistence type="predicted"/>
<evidence type="ECO:0000256" key="1">
    <source>
        <dbReference type="SAM" id="MobiDB-lite"/>
    </source>
</evidence>
<feature type="compositionally biased region" description="Polar residues" evidence="1">
    <location>
        <begin position="31"/>
        <end position="44"/>
    </location>
</feature>
<feature type="compositionally biased region" description="Basic and acidic residues" evidence="1">
    <location>
        <begin position="51"/>
        <end position="65"/>
    </location>
</feature>